<feature type="repeat" description="WD" evidence="3">
    <location>
        <begin position="564"/>
        <end position="603"/>
    </location>
</feature>
<dbReference type="SUPFAM" id="SSF81383">
    <property type="entry name" value="F-box domain"/>
    <property type="match status" value="1"/>
</dbReference>
<dbReference type="Pfam" id="PF00400">
    <property type="entry name" value="WD40"/>
    <property type="match status" value="2"/>
</dbReference>
<comment type="caution">
    <text evidence="6">The sequence shown here is derived from an EMBL/GenBank/DDBJ whole genome shotgun (WGS) entry which is preliminary data.</text>
</comment>
<reference evidence="6" key="1">
    <citation type="submission" date="2021-11" db="EMBL/GenBank/DDBJ databases">
        <authorList>
            <person name="Herlambang A."/>
            <person name="Guo Y."/>
            <person name="Takashima Y."/>
            <person name="Nishizawa T."/>
        </authorList>
    </citation>
    <scope>NUCLEOTIDE SEQUENCE</scope>
    <source>
        <strain evidence="6">E1425</strain>
    </source>
</reference>
<dbReference type="InterPro" id="IPR019775">
    <property type="entry name" value="WD40_repeat_CS"/>
</dbReference>
<dbReference type="PANTHER" id="PTHR44436:SF1">
    <property type="entry name" value="F-BOX_WD REPEAT-CONTAINING PROTEIN 2"/>
    <property type="match status" value="1"/>
</dbReference>
<dbReference type="EMBL" id="BQFW01000002">
    <property type="protein sequence ID" value="GJJ69671.1"/>
    <property type="molecule type" value="Genomic_DNA"/>
</dbReference>
<dbReference type="InterPro" id="IPR036322">
    <property type="entry name" value="WD40_repeat_dom_sf"/>
</dbReference>
<feature type="domain" description="F-box" evidence="5">
    <location>
        <begin position="384"/>
        <end position="434"/>
    </location>
</feature>
<keyword evidence="2" id="KW-0677">Repeat</keyword>
<evidence type="ECO:0000256" key="1">
    <source>
        <dbReference type="ARBA" id="ARBA00022574"/>
    </source>
</evidence>
<reference evidence="6" key="2">
    <citation type="journal article" date="2022" name="Microbiol. Resour. Announc.">
        <title>Whole-Genome Sequence of Entomortierella parvispora E1425, a Mucoromycotan Fungus Associated with Burkholderiaceae-Related Endosymbiotic Bacteria.</title>
        <authorList>
            <person name="Herlambang A."/>
            <person name="Guo Y."/>
            <person name="Takashima Y."/>
            <person name="Narisawa K."/>
            <person name="Ohta H."/>
            <person name="Nishizawa T."/>
        </authorList>
    </citation>
    <scope>NUCLEOTIDE SEQUENCE</scope>
    <source>
        <strain evidence="6">E1425</strain>
    </source>
</reference>
<feature type="compositionally biased region" description="Polar residues" evidence="4">
    <location>
        <begin position="170"/>
        <end position="190"/>
    </location>
</feature>
<dbReference type="Pfam" id="PF00646">
    <property type="entry name" value="F-box"/>
    <property type="match status" value="1"/>
</dbReference>
<dbReference type="PROSITE" id="PS50082">
    <property type="entry name" value="WD_REPEATS_2"/>
    <property type="match status" value="2"/>
</dbReference>
<dbReference type="Gene3D" id="1.20.1280.50">
    <property type="match status" value="1"/>
</dbReference>
<feature type="repeat" description="WD" evidence="3">
    <location>
        <begin position="477"/>
        <end position="516"/>
    </location>
</feature>
<dbReference type="Proteomes" id="UP000827284">
    <property type="component" value="Unassembled WGS sequence"/>
</dbReference>
<dbReference type="SUPFAM" id="SSF50978">
    <property type="entry name" value="WD40 repeat-like"/>
    <property type="match status" value="1"/>
</dbReference>
<feature type="compositionally biased region" description="Low complexity" evidence="4">
    <location>
        <begin position="15"/>
        <end position="40"/>
    </location>
</feature>
<evidence type="ECO:0000259" key="5">
    <source>
        <dbReference type="PROSITE" id="PS50181"/>
    </source>
</evidence>
<gene>
    <name evidence="6" type="ORF">EMPS_02019</name>
</gene>
<evidence type="ECO:0000313" key="7">
    <source>
        <dbReference type="Proteomes" id="UP000827284"/>
    </source>
</evidence>
<feature type="compositionally biased region" description="Low complexity" evidence="4">
    <location>
        <begin position="124"/>
        <end position="140"/>
    </location>
</feature>
<sequence>MAGIFPPPLFDTTEQQQQQQNQPYQQQQNQPYQLQQKQLQSTLSPPISPIDNTPISDIRQQYYHRDHLRYHHNHSQSLVHCFDTLAKRGTNSNDAQEEDDYPIFQKFHHPQERHHGQHPLNRIQPFSSLHQPSQQQQQPQTGSDLHNDTDMAWNQQKHQWPPERKFVLSSPPSFSRGRNPSTDSTGSVGSPTPAAVIEKVTLRPSRERPTSAMYKITYGKPWSPSSITKVGSTPITPITPSPTSSTSSHFPPSSSCSSTYESLLEQVAAQKEKLRHLGSGIKDVTSNLHSLDKTLTEEQESITRVMGETERAIEGWERTWAAYSKCEPVAALQEQPTMMASLIQGMGWHEKKALFEQLVASCQPREVYMLQQQIVLHHGQVEGFDFLEQLPLSISTMIVKLLPFKDLSSCRLVSRSWNERVLSYDVLETAIRKLSYENDTLLVNAEDAVLSNWNLLCRYHERELRWRKVKPASIQPLLAHSSYVTSVKDRGEWIVSGGYDEKVRLWEAASGKCVKMWEVGSAISCVELFIDATMEGGGVVVAAFVDVGVVKVWSLHGPLNMQSLTGHQKGVRAIAINETYLITAGHDQTVVGWHWASGRKVASFRAHNEVVRVAY</sequence>
<evidence type="ECO:0000313" key="6">
    <source>
        <dbReference type="EMBL" id="GJJ69671.1"/>
    </source>
</evidence>
<dbReference type="InterPro" id="IPR015943">
    <property type="entry name" value="WD40/YVTN_repeat-like_dom_sf"/>
</dbReference>
<accession>A0A9P3LT34</accession>
<proteinExistence type="predicted"/>
<feature type="region of interest" description="Disordered" evidence="4">
    <location>
        <begin position="1"/>
        <end position="54"/>
    </location>
</feature>
<keyword evidence="7" id="KW-1185">Reference proteome</keyword>
<dbReference type="InterPro" id="IPR042627">
    <property type="entry name" value="FBXW2"/>
</dbReference>
<dbReference type="Gene3D" id="2.130.10.10">
    <property type="entry name" value="YVTN repeat-like/Quinoprotein amine dehydrogenase"/>
    <property type="match status" value="2"/>
</dbReference>
<dbReference type="InterPro" id="IPR036047">
    <property type="entry name" value="F-box-like_dom_sf"/>
</dbReference>
<protein>
    <recommendedName>
        <fullName evidence="5">F-box domain-containing protein</fullName>
    </recommendedName>
</protein>
<dbReference type="InterPro" id="IPR001810">
    <property type="entry name" value="F-box_dom"/>
</dbReference>
<dbReference type="AlphaFoldDB" id="A0A9P3LT34"/>
<evidence type="ECO:0000256" key="2">
    <source>
        <dbReference type="ARBA" id="ARBA00022737"/>
    </source>
</evidence>
<dbReference type="OrthoDB" id="1065058at2759"/>
<feature type="region of interest" description="Disordered" evidence="4">
    <location>
        <begin position="111"/>
        <end position="208"/>
    </location>
</feature>
<evidence type="ECO:0000256" key="4">
    <source>
        <dbReference type="SAM" id="MobiDB-lite"/>
    </source>
</evidence>
<keyword evidence="1 3" id="KW-0853">WD repeat</keyword>
<organism evidence="6 7">
    <name type="scientific">Entomortierella parvispora</name>
    <dbReference type="NCBI Taxonomy" id="205924"/>
    <lineage>
        <taxon>Eukaryota</taxon>
        <taxon>Fungi</taxon>
        <taxon>Fungi incertae sedis</taxon>
        <taxon>Mucoromycota</taxon>
        <taxon>Mortierellomycotina</taxon>
        <taxon>Mortierellomycetes</taxon>
        <taxon>Mortierellales</taxon>
        <taxon>Mortierellaceae</taxon>
        <taxon>Entomortierella</taxon>
    </lineage>
</organism>
<dbReference type="PROSITE" id="PS50181">
    <property type="entry name" value="FBOX"/>
    <property type="match status" value="1"/>
</dbReference>
<dbReference type="InterPro" id="IPR001680">
    <property type="entry name" value="WD40_rpt"/>
</dbReference>
<feature type="compositionally biased region" description="Polar residues" evidence="4">
    <location>
        <begin position="41"/>
        <end position="54"/>
    </location>
</feature>
<name>A0A9P3LT34_9FUNG</name>
<dbReference type="SMART" id="SM00320">
    <property type="entry name" value="WD40"/>
    <property type="match status" value="2"/>
</dbReference>
<dbReference type="PROSITE" id="PS00678">
    <property type="entry name" value="WD_REPEATS_1"/>
    <property type="match status" value="1"/>
</dbReference>
<dbReference type="PANTHER" id="PTHR44436">
    <property type="entry name" value="F-BOX/WD REPEAT-CONTAINING PROTEIN 2"/>
    <property type="match status" value="1"/>
</dbReference>
<evidence type="ECO:0000256" key="3">
    <source>
        <dbReference type="PROSITE-ProRule" id="PRU00221"/>
    </source>
</evidence>